<dbReference type="Proteomes" id="UP000000268">
    <property type="component" value="Chromosome"/>
</dbReference>
<keyword evidence="2" id="KW-1185">Reference proteome</keyword>
<organism evidence="1 2">
    <name type="scientific">Acaryochloris marina (strain MBIC 11017)</name>
    <dbReference type="NCBI Taxonomy" id="329726"/>
    <lineage>
        <taxon>Bacteria</taxon>
        <taxon>Bacillati</taxon>
        <taxon>Cyanobacteriota</taxon>
        <taxon>Cyanophyceae</taxon>
        <taxon>Acaryochloridales</taxon>
        <taxon>Acaryochloridaceae</taxon>
        <taxon>Acaryochloris</taxon>
    </lineage>
</organism>
<gene>
    <name evidence="1" type="ordered locus">AM1_2388</name>
</gene>
<dbReference type="EMBL" id="CP000828">
    <property type="protein sequence ID" value="ABW27398.1"/>
    <property type="molecule type" value="Genomic_DNA"/>
</dbReference>
<name>B0C351_ACAM1</name>
<evidence type="ECO:0008006" key="3">
    <source>
        <dbReference type="Google" id="ProtNLM"/>
    </source>
</evidence>
<dbReference type="OrthoDB" id="458512at2"/>
<reference evidence="1 2" key="1">
    <citation type="journal article" date="2008" name="Proc. Natl. Acad. Sci. U.S.A.">
        <title>Niche adaptation and genome expansion in the chlorophyll d-producing cyanobacterium Acaryochloris marina.</title>
        <authorList>
            <person name="Swingley W.D."/>
            <person name="Chen M."/>
            <person name="Cheung P.C."/>
            <person name="Conrad A.L."/>
            <person name="Dejesa L.C."/>
            <person name="Hao J."/>
            <person name="Honchak B.M."/>
            <person name="Karbach L.E."/>
            <person name="Kurdoglu A."/>
            <person name="Lahiri S."/>
            <person name="Mastrian S.D."/>
            <person name="Miyashita H."/>
            <person name="Page L."/>
            <person name="Ramakrishna P."/>
            <person name="Satoh S."/>
            <person name="Sattley W.M."/>
            <person name="Shimada Y."/>
            <person name="Taylor H.L."/>
            <person name="Tomo T."/>
            <person name="Tsuchiya T."/>
            <person name="Wang Z.T."/>
            <person name="Raymond J."/>
            <person name="Mimuro M."/>
            <person name="Blankenship R.E."/>
            <person name="Touchman J.W."/>
        </authorList>
    </citation>
    <scope>NUCLEOTIDE SEQUENCE [LARGE SCALE GENOMIC DNA]</scope>
    <source>
        <strain evidence="2">MBIC 11017</strain>
    </source>
</reference>
<evidence type="ECO:0000313" key="1">
    <source>
        <dbReference type="EMBL" id="ABW27398.1"/>
    </source>
</evidence>
<dbReference type="RefSeq" id="WP_012162867.1">
    <property type="nucleotide sequence ID" value="NC_009925.1"/>
</dbReference>
<protein>
    <recommendedName>
        <fullName evidence="3">Globin-sensor domain-containing protein</fullName>
    </recommendedName>
</protein>
<dbReference type="KEGG" id="amr:AM1_2388"/>
<accession>B0C351</accession>
<dbReference type="HOGENOM" id="CLU_1625362_0_0_3"/>
<sequence length="158" mass="17305">MQATFQQHLQLDAPTVESLLSLGLEDFLALPAVTELLGSLNAGLLRETLPTAGQILAKQLPPFYDWLKQELGVDRVPDSPDHATKWVVAFLNNQESLTHLVELHSPIPEKALQRSIPRLVSAFDGVEEDSVRLEWQKTVAALCLVLAVGAHEPASVVN</sequence>
<dbReference type="eggNOG" id="ENOG5031QP9">
    <property type="taxonomic scope" value="Bacteria"/>
</dbReference>
<evidence type="ECO:0000313" key="2">
    <source>
        <dbReference type="Proteomes" id="UP000000268"/>
    </source>
</evidence>
<proteinExistence type="predicted"/>
<dbReference type="AlphaFoldDB" id="B0C351"/>